<evidence type="ECO:0000256" key="1">
    <source>
        <dbReference type="ARBA" id="ARBA00007099"/>
    </source>
</evidence>
<comment type="similarity">
    <text evidence="1">Belongs to the UPF0489 family.</text>
</comment>
<dbReference type="EMBL" id="JABAHT010000004">
    <property type="protein sequence ID" value="KAF4671026.1"/>
    <property type="molecule type" value="Genomic_DNA"/>
</dbReference>
<dbReference type="OrthoDB" id="418142at2759"/>
<evidence type="ECO:0000313" key="3">
    <source>
        <dbReference type="EMBL" id="KAF4671026.1"/>
    </source>
</evidence>
<feature type="region of interest" description="Disordered" evidence="2">
    <location>
        <begin position="417"/>
        <end position="441"/>
    </location>
</feature>
<dbReference type="Proteomes" id="UP000570595">
    <property type="component" value="Unassembled WGS sequence"/>
</dbReference>
<dbReference type="PANTHER" id="PTHR13225:SF3">
    <property type="entry name" value="UPF0489 PROTEIN C5ORF22"/>
    <property type="match status" value="1"/>
</dbReference>
<dbReference type="InterPro" id="IPR024131">
    <property type="entry name" value="UPF0489"/>
</dbReference>
<gene>
    <name evidence="3" type="ORF">FOZ61_006844</name>
</gene>
<accession>A0A7J6MHV8</accession>
<dbReference type="PANTHER" id="PTHR13225">
    <property type="entry name" value="MISEXPRESSION SUPPRESSOR OF RAS 6"/>
    <property type="match status" value="1"/>
</dbReference>
<reference evidence="3 4" key="1">
    <citation type="submission" date="2020-04" db="EMBL/GenBank/DDBJ databases">
        <title>Perkinsus olseni comparative genomics.</title>
        <authorList>
            <person name="Bogema D.R."/>
        </authorList>
    </citation>
    <scope>NUCLEOTIDE SEQUENCE [LARGE SCALE GENOMIC DNA]</scope>
    <source>
        <strain evidence="3">ATCC PRA-179</strain>
    </source>
</reference>
<protein>
    <submittedName>
        <fullName evidence="3">Uncharacterized protein</fullName>
    </submittedName>
</protein>
<dbReference type="Pfam" id="PF12640">
    <property type="entry name" value="UPF0489"/>
    <property type="match status" value="1"/>
</dbReference>
<dbReference type="AlphaFoldDB" id="A0A7J6MHV8"/>
<evidence type="ECO:0000313" key="4">
    <source>
        <dbReference type="Proteomes" id="UP000570595"/>
    </source>
</evidence>
<name>A0A7J6MHV8_PEROL</name>
<sequence length="441" mass="48853">MTSPPPLMSCKRHGNTTEAPPLPVVIVEGHTEGLPAIHMAIRRGWIRDSQLEVFHVDAHPDLAASKAIEPDDIFGDQLDLYMKLENDAYGISTWLLPPILQGHIGKVVWCRPTWAHQLPDGHHAGLRLGFRGGRMRVWTTLPYWAAEDEAVDPSSGTGPEDPSTSFDLLVSTAVGLQPEAADTTIPCWILDIDLDYFSCLNPVPDDCPTLPAHQSTEEEISKSIAEVERVLRSRYSGPPGLIIVARSEEDGFTPPAEDTSRHEAKLVFRPEEGFDEVTLEDLRLRPAYERSAHQNPRLEWLRENCFSLLSSFQETTGPDGFRKPAALPRAATGSISFFRSGFVNVCFGHQDSSTATGSTGKVHLYVGRISPSWTNIRDRMTYQYKVPLWLVPDTSPRVSALSIGLDHGYAASEVREDGHDYALPPPPPPHWEEGNRGTTTE</sequence>
<organism evidence="3 4">
    <name type="scientific">Perkinsus olseni</name>
    <name type="common">Perkinsus atlanticus</name>
    <dbReference type="NCBI Taxonomy" id="32597"/>
    <lineage>
        <taxon>Eukaryota</taxon>
        <taxon>Sar</taxon>
        <taxon>Alveolata</taxon>
        <taxon>Perkinsozoa</taxon>
        <taxon>Perkinsea</taxon>
        <taxon>Perkinsida</taxon>
        <taxon>Perkinsidae</taxon>
        <taxon>Perkinsus</taxon>
    </lineage>
</organism>
<evidence type="ECO:0000256" key="2">
    <source>
        <dbReference type="SAM" id="MobiDB-lite"/>
    </source>
</evidence>
<proteinExistence type="inferred from homology"/>
<comment type="caution">
    <text evidence="3">The sequence shown here is derived from an EMBL/GenBank/DDBJ whole genome shotgun (WGS) entry which is preliminary data.</text>
</comment>